<comment type="caution">
    <text evidence="1">The sequence shown here is derived from an EMBL/GenBank/DDBJ whole genome shotgun (WGS) entry which is preliminary data.</text>
</comment>
<dbReference type="AlphaFoldDB" id="X1PKJ7"/>
<protein>
    <submittedName>
        <fullName evidence="1">Uncharacterized protein</fullName>
    </submittedName>
</protein>
<reference evidence="1" key="1">
    <citation type="journal article" date="2014" name="Front. Microbiol.">
        <title>High frequency of phylogenetically diverse reductive dehalogenase-homologous genes in deep subseafloor sedimentary metagenomes.</title>
        <authorList>
            <person name="Kawai M."/>
            <person name="Futagami T."/>
            <person name="Toyoda A."/>
            <person name="Takaki Y."/>
            <person name="Nishi S."/>
            <person name="Hori S."/>
            <person name="Arai W."/>
            <person name="Tsubouchi T."/>
            <person name="Morono Y."/>
            <person name="Uchiyama I."/>
            <person name="Ito T."/>
            <person name="Fujiyama A."/>
            <person name="Inagaki F."/>
            <person name="Takami H."/>
        </authorList>
    </citation>
    <scope>NUCLEOTIDE SEQUENCE</scope>
    <source>
        <strain evidence="1">Expedition CK06-06</strain>
    </source>
</reference>
<evidence type="ECO:0000313" key="1">
    <source>
        <dbReference type="EMBL" id="GAI43021.1"/>
    </source>
</evidence>
<dbReference type="EMBL" id="BARV01031917">
    <property type="protein sequence ID" value="GAI43021.1"/>
    <property type="molecule type" value="Genomic_DNA"/>
</dbReference>
<feature type="non-terminal residue" evidence="1">
    <location>
        <position position="1"/>
    </location>
</feature>
<gene>
    <name evidence="1" type="ORF">S06H3_50406</name>
</gene>
<sequence>EKLAQHLAPTLARLQEELHTQAQNNRTQDNDPTPHAYYEGYLHALENTLNLKYGEDLLLHEQITRQQFQQTWEKTRKTLGL</sequence>
<name>X1PKJ7_9ZZZZ</name>
<proteinExistence type="predicted"/>
<organism evidence="1">
    <name type="scientific">marine sediment metagenome</name>
    <dbReference type="NCBI Taxonomy" id="412755"/>
    <lineage>
        <taxon>unclassified sequences</taxon>
        <taxon>metagenomes</taxon>
        <taxon>ecological metagenomes</taxon>
    </lineage>
</organism>
<accession>X1PKJ7</accession>